<accession>A0A4R2RR42</accession>
<keyword evidence="1" id="KW-0808">Transferase</keyword>
<keyword evidence="2" id="KW-1185">Reference proteome</keyword>
<evidence type="ECO:0000313" key="2">
    <source>
        <dbReference type="Proteomes" id="UP000294746"/>
    </source>
</evidence>
<comment type="caution">
    <text evidence="1">The sequence shown here is derived from an EMBL/GenBank/DDBJ whole genome shotgun (WGS) entry which is preliminary data.</text>
</comment>
<dbReference type="RefSeq" id="WP_131849301.1">
    <property type="nucleotide sequence ID" value="NZ_SLXV01000031.1"/>
</dbReference>
<keyword evidence="1" id="KW-0489">Methyltransferase</keyword>
<dbReference type="OrthoDB" id="2469560at2"/>
<dbReference type="GO" id="GO:0032259">
    <property type="term" value="P:methylation"/>
    <property type="evidence" value="ECO:0007669"/>
    <property type="project" value="UniProtKB-KW"/>
</dbReference>
<organism evidence="1 2">
    <name type="scientific">Baia soyae</name>
    <dbReference type="NCBI Taxonomy" id="1544746"/>
    <lineage>
        <taxon>Bacteria</taxon>
        <taxon>Bacillati</taxon>
        <taxon>Bacillota</taxon>
        <taxon>Bacilli</taxon>
        <taxon>Bacillales</taxon>
        <taxon>Thermoactinomycetaceae</taxon>
        <taxon>Baia</taxon>
    </lineage>
</organism>
<dbReference type="GO" id="GO:0008168">
    <property type="term" value="F:methyltransferase activity"/>
    <property type="evidence" value="ECO:0007669"/>
    <property type="project" value="UniProtKB-KW"/>
</dbReference>
<evidence type="ECO:0000313" key="1">
    <source>
        <dbReference type="EMBL" id="TCP65654.1"/>
    </source>
</evidence>
<dbReference type="InterPro" id="IPR029063">
    <property type="entry name" value="SAM-dependent_MTases_sf"/>
</dbReference>
<dbReference type="Proteomes" id="UP000294746">
    <property type="component" value="Unassembled WGS sequence"/>
</dbReference>
<dbReference type="EMBL" id="SLXV01000031">
    <property type="protein sequence ID" value="TCP65654.1"/>
    <property type="molecule type" value="Genomic_DNA"/>
</dbReference>
<sequence>MHIFWEKMIEPILRMEGAKTIVEIGADTGINTVKILNYCQEINGTAYIIDPHPKFDVSALEATYHSHMKMRCLASLVALPDIEQYDTVLIDGDHNWYTVFNELHLIEQKAKETDRFPLVFFHDTEWPYARRDMYYMPDTIPETYRHPYTKKGMLPGTSELVDNGVNSHINNALYEGGEKNGVLTAIEDFLKETSFNLTFHKALSYGGLGILISSNHEKDMRIKTLIEESGLNSIIKFW</sequence>
<dbReference type="Pfam" id="PF13578">
    <property type="entry name" value="Methyltransf_24"/>
    <property type="match status" value="1"/>
</dbReference>
<reference evidence="1 2" key="1">
    <citation type="submission" date="2019-03" db="EMBL/GenBank/DDBJ databases">
        <title>Genomic Encyclopedia of Type Strains, Phase IV (KMG-IV): sequencing the most valuable type-strain genomes for metagenomic binning, comparative biology and taxonomic classification.</title>
        <authorList>
            <person name="Goeker M."/>
        </authorList>
    </citation>
    <scope>NUCLEOTIDE SEQUENCE [LARGE SCALE GENOMIC DNA]</scope>
    <source>
        <strain evidence="1 2">DSM 46831</strain>
    </source>
</reference>
<gene>
    <name evidence="1" type="ORF">EDD57_13118</name>
</gene>
<proteinExistence type="predicted"/>
<dbReference type="Gene3D" id="3.40.50.150">
    <property type="entry name" value="Vaccinia Virus protein VP39"/>
    <property type="match status" value="1"/>
</dbReference>
<protein>
    <submittedName>
        <fullName evidence="1">Methyltransferase family protein</fullName>
    </submittedName>
</protein>
<dbReference type="SUPFAM" id="SSF53335">
    <property type="entry name" value="S-adenosyl-L-methionine-dependent methyltransferases"/>
    <property type="match status" value="1"/>
</dbReference>
<dbReference type="AlphaFoldDB" id="A0A4R2RR42"/>
<name>A0A4R2RR42_9BACL</name>